<dbReference type="Proteomes" id="UP001430990">
    <property type="component" value="Chromosome"/>
</dbReference>
<gene>
    <name evidence="1" type="ORF">BjapCC829_19210</name>
</gene>
<evidence type="ECO:0000313" key="2">
    <source>
        <dbReference type="Proteomes" id="UP001430990"/>
    </source>
</evidence>
<evidence type="ECO:0000313" key="1">
    <source>
        <dbReference type="EMBL" id="UFW90543.1"/>
    </source>
</evidence>
<name>A0ABY3QX09_9BRAD</name>
<dbReference type="Pfam" id="PF08012">
    <property type="entry name" value="DUF1702"/>
    <property type="match status" value="1"/>
</dbReference>
<keyword evidence="2" id="KW-1185">Reference proteome</keyword>
<dbReference type="EMBL" id="CP088100">
    <property type="protein sequence ID" value="UFW90543.1"/>
    <property type="molecule type" value="Genomic_DNA"/>
</dbReference>
<dbReference type="InterPro" id="IPR012964">
    <property type="entry name" value="DUF1702"/>
</dbReference>
<proteinExistence type="predicted"/>
<dbReference type="RefSeq" id="WP_231144750.1">
    <property type="nucleotide sequence ID" value="NZ_CP088100.1"/>
</dbReference>
<sequence length="313" mass="33858">MTRPLRGLLKLSPSDALFETRGFPKSKASSQSALERIGTVFIGGFNASLAATDVGAVLQYVDGIPIAERGFAAEGATMGAAVADALPFSRPMFPECIAAFKSDFTYLAHVGSGWALARVPWRRKRILAPLDQVHAWLAVDGLGFHDTYFYHRQVVGGWRRKQSGYATHAYDQGVGRALWFVSGGSIAAAIRLISSLATDRQRDLWSGLGLAMTYAGPVACDDVIDAVKAAGENAASFAQGVAFACEARALGHYLPDHTVLIAREVWNMRPDAVAKLVRESRNGLPDIETDPPRYQIWRESVACAFRRSAKGVS</sequence>
<reference evidence="1" key="1">
    <citation type="submission" date="2021-11" db="EMBL/GenBank/DDBJ databases">
        <title>Australian commercial rhizobial inoculants.</title>
        <authorList>
            <person name="Kohlmeier M.G."/>
            <person name="O'Hara G.W."/>
            <person name="Colombi E."/>
            <person name="Ramsay J.P."/>
            <person name="Terpolilli J."/>
        </authorList>
    </citation>
    <scope>NUCLEOTIDE SEQUENCE</scope>
    <source>
        <strain evidence="1">CC829</strain>
    </source>
</reference>
<accession>A0ABY3QX09</accession>
<organism evidence="1 2">
    <name type="scientific">Bradyrhizobium barranii</name>
    <dbReference type="NCBI Taxonomy" id="2992140"/>
    <lineage>
        <taxon>Bacteria</taxon>
        <taxon>Pseudomonadati</taxon>
        <taxon>Pseudomonadota</taxon>
        <taxon>Alphaproteobacteria</taxon>
        <taxon>Hyphomicrobiales</taxon>
        <taxon>Nitrobacteraceae</taxon>
        <taxon>Bradyrhizobium</taxon>
    </lineage>
</organism>
<protein>
    <submittedName>
        <fullName evidence="1">DUF1702 family protein</fullName>
    </submittedName>
</protein>